<dbReference type="PANTHER" id="PTHR10984">
    <property type="entry name" value="ENDOPLASMIC RETICULUM-GOLGI INTERMEDIATE COMPARTMENT PROTEIN"/>
    <property type="match status" value="1"/>
</dbReference>
<comment type="caution">
    <text evidence="6">The sequence shown here is derived from an EMBL/GenBank/DDBJ whole genome shotgun (WGS) entry which is preliminary data.</text>
</comment>
<dbReference type="SUPFAM" id="SSF52833">
    <property type="entry name" value="Thioredoxin-like"/>
    <property type="match status" value="1"/>
</dbReference>
<name>A0A9W7C7T3_9STRA</name>
<dbReference type="InterPro" id="IPR036249">
    <property type="entry name" value="Thioredoxin-like_sf"/>
</dbReference>
<dbReference type="CDD" id="cd02961">
    <property type="entry name" value="PDI_a_family"/>
    <property type="match status" value="1"/>
</dbReference>
<evidence type="ECO:0000256" key="1">
    <source>
        <dbReference type="ARBA" id="ARBA00004370"/>
    </source>
</evidence>
<dbReference type="InterPro" id="IPR013766">
    <property type="entry name" value="Thioredoxin_domain"/>
</dbReference>
<evidence type="ECO:0000256" key="2">
    <source>
        <dbReference type="ARBA" id="ARBA00022692"/>
    </source>
</evidence>
<protein>
    <recommendedName>
        <fullName evidence="5">Thioredoxin domain-containing protein</fullName>
    </recommendedName>
</protein>
<evidence type="ECO:0000313" key="6">
    <source>
        <dbReference type="EMBL" id="GMI03768.1"/>
    </source>
</evidence>
<sequence>MDAPRGRSTSSWARSIDMYRKIPADLMEQSPAGPCASFSVLFLLLTLILCEIYGYFQTQIVSNVVLSPSLGSKSGLVPHGSSSTDKGSWRYGQMMLNYNITFTDVSCQYLSVDVFDVLGTNKVDIKSNVEKWTLSSDQKQKNYKGKNIHSDVLHDHDEDGNNIHGTLEELHVDGKDAVDIVDMDHLETLFKGKDFVFVDFYAPWCSWCQKLAPTWEKLAEEVAKMKADTGHEMMDTAIAKVDCAAHQEFCRKQQIAAYPTLRLFYKGEKFKGDYKSDRTVQAFKTFLFNAYEANGMKLSEPAAQNQFADLKKTLGVQRKRGWDLEDHPGCLVVGYVWVNKVPGRLQIEAKSGYQEIIPAMTNMSHVVNSVSFGTQVARRHRRKMDKVPEGFRKIDVMNGNLYSHETLHKAWHHYLNVVPTRHLMEEQSGFLMGTTMKIFNSFGSLFRKLMWKEEHFDYNQMLSQSQMIEFEEEEVPTVTFAYDISPVIVTVESKSMKFSELVVKLLALVGGTYTVFSLLERSISAAVGKKRN</sequence>
<dbReference type="GO" id="GO:0030134">
    <property type="term" value="C:COPII-coated ER to Golgi transport vesicle"/>
    <property type="evidence" value="ECO:0007669"/>
    <property type="project" value="TreeGrafter"/>
</dbReference>
<dbReference type="Pfam" id="PF07970">
    <property type="entry name" value="COPIIcoated_ERV"/>
    <property type="match status" value="1"/>
</dbReference>
<reference evidence="7" key="1">
    <citation type="journal article" date="2023" name="Commun. Biol.">
        <title>Genome analysis of Parmales, the sister group of diatoms, reveals the evolutionary specialization of diatoms from phago-mixotrophs to photoautotrophs.</title>
        <authorList>
            <person name="Ban H."/>
            <person name="Sato S."/>
            <person name="Yoshikawa S."/>
            <person name="Yamada K."/>
            <person name="Nakamura Y."/>
            <person name="Ichinomiya M."/>
            <person name="Sato N."/>
            <person name="Blanc-Mathieu R."/>
            <person name="Endo H."/>
            <person name="Kuwata A."/>
            <person name="Ogata H."/>
        </authorList>
    </citation>
    <scope>NUCLEOTIDE SEQUENCE [LARGE SCALE GENOMIC DNA]</scope>
    <source>
        <strain evidence="7">NIES 3700</strain>
    </source>
</reference>
<evidence type="ECO:0000259" key="5">
    <source>
        <dbReference type="PROSITE" id="PS51352"/>
    </source>
</evidence>
<keyword evidence="4" id="KW-0472">Membrane</keyword>
<dbReference type="AlphaFoldDB" id="A0A9W7C7T3"/>
<comment type="subcellular location">
    <subcellularLocation>
        <location evidence="1">Membrane</location>
    </subcellularLocation>
</comment>
<keyword evidence="3" id="KW-1133">Transmembrane helix</keyword>
<dbReference type="Proteomes" id="UP001165122">
    <property type="component" value="Unassembled WGS sequence"/>
</dbReference>
<dbReference type="EMBL" id="BRXW01000063">
    <property type="protein sequence ID" value="GMI03768.1"/>
    <property type="molecule type" value="Genomic_DNA"/>
</dbReference>
<dbReference type="PROSITE" id="PS51352">
    <property type="entry name" value="THIOREDOXIN_2"/>
    <property type="match status" value="1"/>
</dbReference>
<dbReference type="InterPro" id="IPR012936">
    <property type="entry name" value="Erv_C"/>
</dbReference>
<dbReference type="GO" id="GO:0016020">
    <property type="term" value="C:membrane"/>
    <property type="evidence" value="ECO:0007669"/>
    <property type="project" value="UniProtKB-SubCell"/>
</dbReference>
<dbReference type="PANTHER" id="PTHR10984:SF37">
    <property type="entry name" value="PROTEIN DISULFIDE-ISOMERASE 5-3"/>
    <property type="match status" value="1"/>
</dbReference>
<evidence type="ECO:0000313" key="7">
    <source>
        <dbReference type="Proteomes" id="UP001165122"/>
    </source>
</evidence>
<keyword evidence="2" id="KW-0812">Transmembrane</keyword>
<organism evidence="6 7">
    <name type="scientific">Triparma laevis f. longispina</name>
    <dbReference type="NCBI Taxonomy" id="1714387"/>
    <lineage>
        <taxon>Eukaryota</taxon>
        <taxon>Sar</taxon>
        <taxon>Stramenopiles</taxon>
        <taxon>Ochrophyta</taxon>
        <taxon>Bolidophyceae</taxon>
        <taxon>Parmales</taxon>
        <taxon>Triparmaceae</taxon>
        <taxon>Triparma</taxon>
    </lineage>
</organism>
<dbReference type="OrthoDB" id="72053at2759"/>
<dbReference type="Pfam" id="PF13850">
    <property type="entry name" value="ERGIC_N"/>
    <property type="match status" value="1"/>
</dbReference>
<proteinExistence type="predicted"/>
<dbReference type="Pfam" id="PF00085">
    <property type="entry name" value="Thioredoxin"/>
    <property type="match status" value="1"/>
</dbReference>
<gene>
    <name evidence="6" type="ORF">TrLO_g10996</name>
</gene>
<evidence type="ECO:0000256" key="3">
    <source>
        <dbReference type="ARBA" id="ARBA00022989"/>
    </source>
</evidence>
<accession>A0A9W7C7T3</accession>
<keyword evidence="7" id="KW-1185">Reference proteome</keyword>
<dbReference type="InterPro" id="IPR045888">
    <property type="entry name" value="Erv"/>
</dbReference>
<dbReference type="GO" id="GO:0005783">
    <property type="term" value="C:endoplasmic reticulum"/>
    <property type="evidence" value="ECO:0007669"/>
    <property type="project" value="TreeGrafter"/>
</dbReference>
<dbReference type="Gene3D" id="3.40.30.10">
    <property type="entry name" value="Glutaredoxin"/>
    <property type="match status" value="1"/>
</dbReference>
<dbReference type="InterPro" id="IPR039542">
    <property type="entry name" value="Erv_N"/>
</dbReference>
<feature type="domain" description="Thioredoxin" evidence="5">
    <location>
        <begin position="142"/>
        <end position="292"/>
    </location>
</feature>
<evidence type="ECO:0000256" key="4">
    <source>
        <dbReference type="ARBA" id="ARBA00023136"/>
    </source>
</evidence>